<proteinExistence type="predicted"/>
<sequence>MDEKDNFLIEANVVLQDVYLDDILTGCSSLPELELLKTELILLFKSAGRSLHKWYFSHANSEFPDLNFEKLSDETVRTLGVLWNSSSDTICFKVSLPPTYLISTKRDALSQITRLFDPLGLLRPVISKANFFMQKLWLLKLEWHEKLPIAVSNEWTSFVQSLPDLEKLRIPRFALLKHPERIALLGFADASEKGFAAVIYVSVHAKNGNKNCHLLCSKSRVAPLKTLSIPRLELSSCLLLSKLLNKVVAALKTDLQEITLYSDSTIVLSWIRTSPHHLKTFVTNRVAKIQELTKNLSWQHMSSENNPADLLSRGMNAQNWSRVNCGGRVPILQSL</sequence>
<organism evidence="1 2">
    <name type="scientific">Argiope bruennichi</name>
    <name type="common">Wasp spider</name>
    <name type="synonym">Aranea bruennichi</name>
    <dbReference type="NCBI Taxonomy" id="94029"/>
    <lineage>
        <taxon>Eukaryota</taxon>
        <taxon>Metazoa</taxon>
        <taxon>Ecdysozoa</taxon>
        <taxon>Arthropoda</taxon>
        <taxon>Chelicerata</taxon>
        <taxon>Arachnida</taxon>
        <taxon>Araneae</taxon>
        <taxon>Araneomorphae</taxon>
        <taxon>Entelegynae</taxon>
        <taxon>Araneoidea</taxon>
        <taxon>Araneidae</taxon>
        <taxon>Argiope</taxon>
    </lineage>
</organism>
<comment type="caution">
    <text evidence="1">The sequence shown here is derived from an EMBL/GenBank/DDBJ whole genome shotgun (WGS) entry which is preliminary data.</text>
</comment>
<accession>A0A8T0FVN0</accession>
<dbReference type="Pfam" id="PF05380">
    <property type="entry name" value="Peptidase_A17"/>
    <property type="match status" value="1"/>
</dbReference>
<protein>
    <submittedName>
        <fullName evidence="1">Uncharacterized protein</fullName>
    </submittedName>
</protein>
<dbReference type="InterPro" id="IPR008042">
    <property type="entry name" value="Retrotrans_Pao"/>
</dbReference>
<name>A0A8T0FVN0_ARGBR</name>
<reference evidence="1" key="1">
    <citation type="journal article" date="2020" name="bioRxiv">
        <title>Chromosome-level reference genome of the European wasp spider Argiope bruennichi: a resource for studies on range expansion and evolutionary adaptation.</title>
        <authorList>
            <person name="Sheffer M.M."/>
            <person name="Hoppe A."/>
            <person name="Krehenwinkel H."/>
            <person name="Uhl G."/>
            <person name="Kuss A.W."/>
            <person name="Jensen L."/>
            <person name="Jensen C."/>
            <person name="Gillespie R.G."/>
            <person name="Hoff K.J."/>
            <person name="Prost S."/>
        </authorList>
    </citation>
    <scope>NUCLEOTIDE SEQUENCE</scope>
</reference>
<reference evidence="1" key="2">
    <citation type="submission" date="2020-06" db="EMBL/GenBank/DDBJ databases">
        <authorList>
            <person name="Sheffer M."/>
        </authorList>
    </citation>
    <scope>NUCLEOTIDE SEQUENCE</scope>
</reference>
<dbReference type="SUPFAM" id="SSF56672">
    <property type="entry name" value="DNA/RNA polymerases"/>
    <property type="match status" value="1"/>
</dbReference>
<dbReference type="AlphaFoldDB" id="A0A8T0FVN0"/>
<keyword evidence="2" id="KW-1185">Reference proteome</keyword>
<evidence type="ECO:0000313" key="2">
    <source>
        <dbReference type="Proteomes" id="UP000807504"/>
    </source>
</evidence>
<dbReference type="InterPro" id="IPR043502">
    <property type="entry name" value="DNA/RNA_pol_sf"/>
</dbReference>
<dbReference type="EMBL" id="JABXBU010000002">
    <property type="protein sequence ID" value="KAF8795151.1"/>
    <property type="molecule type" value="Genomic_DNA"/>
</dbReference>
<gene>
    <name evidence="1" type="ORF">HNY73_003031</name>
</gene>
<dbReference type="Proteomes" id="UP000807504">
    <property type="component" value="Unassembled WGS sequence"/>
</dbReference>
<dbReference type="PANTHER" id="PTHR47331:SF4">
    <property type="entry name" value="PEPTIDASE S1 DOMAIN-CONTAINING PROTEIN"/>
    <property type="match status" value="1"/>
</dbReference>
<dbReference type="GO" id="GO:0071897">
    <property type="term" value="P:DNA biosynthetic process"/>
    <property type="evidence" value="ECO:0007669"/>
    <property type="project" value="UniProtKB-ARBA"/>
</dbReference>
<dbReference type="PANTHER" id="PTHR47331">
    <property type="entry name" value="PHD-TYPE DOMAIN-CONTAINING PROTEIN"/>
    <property type="match status" value="1"/>
</dbReference>
<evidence type="ECO:0000313" key="1">
    <source>
        <dbReference type="EMBL" id="KAF8795151.1"/>
    </source>
</evidence>